<protein>
    <submittedName>
        <fullName evidence="1">Uncharacterized protein</fullName>
    </submittedName>
</protein>
<gene>
    <name evidence="1" type="ORF">BPO_0040</name>
</gene>
<dbReference type="AlphaFoldDB" id="A0AAU0F1N2"/>
<evidence type="ECO:0000313" key="2">
    <source>
        <dbReference type="Proteomes" id="UP001432059"/>
    </source>
</evidence>
<dbReference type="Proteomes" id="UP001432059">
    <property type="component" value="Chromosome"/>
</dbReference>
<name>A0AAU0F1N2_9FLAO</name>
<dbReference type="EMBL" id="CP136426">
    <property type="protein sequence ID" value="WOC50687.1"/>
    <property type="molecule type" value="Genomic_DNA"/>
</dbReference>
<reference evidence="1" key="1">
    <citation type="submission" date="2023-10" db="EMBL/GenBank/DDBJ databases">
        <title>Characterization and whole genome sequencing of a novel strain of Bergeyella porcorum QD2021 isolated from pig.</title>
        <authorList>
            <person name="Liu G."/>
            <person name="Chen C."/>
            <person name="Han X."/>
        </authorList>
    </citation>
    <scope>NUCLEOTIDE SEQUENCE</scope>
    <source>
        <strain evidence="1">QD2021</strain>
    </source>
</reference>
<accession>A0AAU0F1N2</accession>
<evidence type="ECO:0000313" key="1">
    <source>
        <dbReference type="EMBL" id="WOC50687.1"/>
    </source>
</evidence>
<sequence>MFSPRVKVLIYQFKMFSPRMKVLICQFKMFSPRVKVLICQFKVFSPWVKVLIYQFEIYPRRRELPSTILSFECLVLSFLKKEKRKKNKDRLKKC</sequence>
<organism evidence="1 2">
    <name type="scientific">Bergeyella porcorum</name>
    <dbReference type="NCBI Taxonomy" id="1735111"/>
    <lineage>
        <taxon>Bacteria</taxon>
        <taxon>Pseudomonadati</taxon>
        <taxon>Bacteroidota</taxon>
        <taxon>Flavobacteriia</taxon>
        <taxon>Flavobacteriales</taxon>
        <taxon>Weeksellaceae</taxon>
        <taxon>Bergeyella</taxon>
    </lineage>
</organism>
<proteinExistence type="predicted"/>
<dbReference type="KEGG" id="bpor:BPO_0040"/>
<keyword evidence="2" id="KW-1185">Reference proteome</keyword>